<feature type="domain" description="NB-ARC" evidence="1">
    <location>
        <begin position="72"/>
        <end position="212"/>
    </location>
</feature>
<dbReference type="GO" id="GO:0043531">
    <property type="term" value="F:ADP binding"/>
    <property type="evidence" value="ECO:0007669"/>
    <property type="project" value="InterPro"/>
</dbReference>
<dbReference type="EMBL" id="ML996086">
    <property type="protein sequence ID" value="KAF2152448.1"/>
    <property type="molecule type" value="Genomic_DNA"/>
</dbReference>
<dbReference type="SUPFAM" id="SSF52540">
    <property type="entry name" value="P-loop containing nucleoside triphosphate hydrolases"/>
    <property type="match status" value="1"/>
</dbReference>
<accession>A0A9P4J4V0</accession>
<dbReference type="Proteomes" id="UP000799439">
    <property type="component" value="Unassembled WGS sequence"/>
</dbReference>
<dbReference type="InterPro" id="IPR027417">
    <property type="entry name" value="P-loop_NTPase"/>
</dbReference>
<evidence type="ECO:0000313" key="3">
    <source>
        <dbReference type="Proteomes" id="UP000799439"/>
    </source>
</evidence>
<protein>
    <recommendedName>
        <fullName evidence="1">NB-ARC domain-containing protein</fullName>
    </recommendedName>
</protein>
<organism evidence="2 3">
    <name type="scientific">Myriangium duriaei CBS 260.36</name>
    <dbReference type="NCBI Taxonomy" id="1168546"/>
    <lineage>
        <taxon>Eukaryota</taxon>
        <taxon>Fungi</taxon>
        <taxon>Dikarya</taxon>
        <taxon>Ascomycota</taxon>
        <taxon>Pezizomycotina</taxon>
        <taxon>Dothideomycetes</taxon>
        <taxon>Dothideomycetidae</taxon>
        <taxon>Myriangiales</taxon>
        <taxon>Myriangiaceae</taxon>
        <taxon>Myriangium</taxon>
    </lineage>
</organism>
<gene>
    <name evidence="2" type="ORF">K461DRAFT_321447</name>
</gene>
<comment type="caution">
    <text evidence="2">The sequence shown here is derived from an EMBL/GenBank/DDBJ whole genome shotgun (WGS) entry which is preliminary data.</text>
</comment>
<dbReference type="InterPro" id="IPR002182">
    <property type="entry name" value="NB-ARC"/>
</dbReference>
<dbReference type="PANTHER" id="PTHR35205">
    <property type="entry name" value="NB-ARC AND TPR DOMAIN PROTEIN"/>
    <property type="match status" value="1"/>
</dbReference>
<dbReference type="Gene3D" id="3.40.50.300">
    <property type="entry name" value="P-loop containing nucleotide triphosphate hydrolases"/>
    <property type="match status" value="1"/>
</dbReference>
<sequence>MMKVEAPKTMEVKVQDQIEHGFNIRCLLPDLRWPEPFTGRSNELEELATVLLPSTREIRPDARHETRPEHRHKIFVLHGPRGVGKTRLAFEFARLKRDNFSAVFWLDGSSEERLKASIADHANRLPRDQSQHPSWTDASGGGLRVDDQIHEVYSWLEREHNFKWILIIDGVNTASGLSGSPYNIKKYLPRADQGSILITTRLSSLGISVQSRELQPPQIATSRARPINGATILRSLDYRLRGSQLALMQAKAYMQASGKSVEEYAELYTRQEQELAQPGEEEDKPLRSSADWKVWTTSAIAFEAVREEDPWAANLLTLWSFLSNRDLWFSLFDGANKLDQVSNILCKWIDDLGQNKSAFEGAMQVLECYALIEKGESTDDGPQRYAIRSVVHRWAYWYHRQRDEGELLVLLIIVLGYALPEDVTPDSAEEPIVQQHAEVCLNRLQREGGSIPDWMKRVGDEKQRAVVAEHFLEAFFRLFDL</sequence>
<dbReference type="AlphaFoldDB" id="A0A9P4J4V0"/>
<dbReference type="PANTHER" id="PTHR35205:SF1">
    <property type="entry name" value="ZU5 DOMAIN-CONTAINING PROTEIN"/>
    <property type="match status" value="1"/>
</dbReference>
<dbReference type="Pfam" id="PF00931">
    <property type="entry name" value="NB-ARC"/>
    <property type="match status" value="1"/>
</dbReference>
<evidence type="ECO:0000313" key="2">
    <source>
        <dbReference type="EMBL" id="KAF2152448.1"/>
    </source>
</evidence>
<keyword evidence="3" id="KW-1185">Reference proteome</keyword>
<reference evidence="2" key="1">
    <citation type="journal article" date="2020" name="Stud. Mycol.">
        <title>101 Dothideomycetes genomes: a test case for predicting lifestyles and emergence of pathogens.</title>
        <authorList>
            <person name="Haridas S."/>
            <person name="Albert R."/>
            <person name="Binder M."/>
            <person name="Bloem J."/>
            <person name="Labutti K."/>
            <person name="Salamov A."/>
            <person name="Andreopoulos B."/>
            <person name="Baker S."/>
            <person name="Barry K."/>
            <person name="Bills G."/>
            <person name="Bluhm B."/>
            <person name="Cannon C."/>
            <person name="Castanera R."/>
            <person name="Culley D."/>
            <person name="Daum C."/>
            <person name="Ezra D."/>
            <person name="Gonzalez J."/>
            <person name="Henrissat B."/>
            <person name="Kuo A."/>
            <person name="Liang C."/>
            <person name="Lipzen A."/>
            <person name="Lutzoni F."/>
            <person name="Magnuson J."/>
            <person name="Mondo S."/>
            <person name="Nolan M."/>
            <person name="Ohm R."/>
            <person name="Pangilinan J."/>
            <person name="Park H.-J."/>
            <person name="Ramirez L."/>
            <person name="Alfaro M."/>
            <person name="Sun H."/>
            <person name="Tritt A."/>
            <person name="Yoshinaga Y."/>
            <person name="Zwiers L.-H."/>
            <person name="Turgeon B."/>
            <person name="Goodwin S."/>
            <person name="Spatafora J."/>
            <person name="Crous P."/>
            <person name="Grigoriev I."/>
        </authorList>
    </citation>
    <scope>NUCLEOTIDE SEQUENCE</scope>
    <source>
        <strain evidence="2">CBS 260.36</strain>
    </source>
</reference>
<name>A0A9P4J4V0_9PEZI</name>
<evidence type="ECO:0000259" key="1">
    <source>
        <dbReference type="Pfam" id="PF00931"/>
    </source>
</evidence>
<dbReference type="OrthoDB" id="1658288at2759"/>
<proteinExistence type="predicted"/>